<evidence type="ECO:0000313" key="1">
    <source>
        <dbReference type="EMBL" id="MFC3101230.1"/>
    </source>
</evidence>
<dbReference type="Proteomes" id="UP001595378">
    <property type="component" value="Unassembled WGS sequence"/>
</dbReference>
<gene>
    <name evidence="1" type="ORF">ACFODK_10040</name>
</gene>
<proteinExistence type="predicted"/>
<dbReference type="InterPro" id="IPR009097">
    <property type="entry name" value="Cyclic_Pdiesterase"/>
</dbReference>
<keyword evidence="1" id="KW-0436">Ligase</keyword>
<name>A0ABV7EHB7_9SPHN</name>
<evidence type="ECO:0000313" key="2">
    <source>
        <dbReference type="Proteomes" id="UP001595378"/>
    </source>
</evidence>
<dbReference type="EMBL" id="JBHRSU010000031">
    <property type="protein sequence ID" value="MFC3101230.1"/>
    <property type="molecule type" value="Genomic_DNA"/>
</dbReference>
<reference evidence="2" key="1">
    <citation type="journal article" date="2019" name="Int. J. Syst. Evol. Microbiol.">
        <title>The Global Catalogue of Microorganisms (GCM) 10K type strain sequencing project: providing services to taxonomists for standard genome sequencing and annotation.</title>
        <authorList>
            <consortium name="The Broad Institute Genomics Platform"/>
            <consortium name="The Broad Institute Genome Sequencing Center for Infectious Disease"/>
            <person name="Wu L."/>
            <person name="Ma J."/>
        </authorList>
    </citation>
    <scope>NUCLEOTIDE SEQUENCE [LARGE SCALE GENOMIC DNA]</scope>
    <source>
        <strain evidence="2">KCTC 52606</strain>
    </source>
</reference>
<dbReference type="Gene3D" id="3.90.1140.10">
    <property type="entry name" value="Cyclic phosphodiesterase"/>
    <property type="match status" value="1"/>
</dbReference>
<dbReference type="RefSeq" id="WP_336919446.1">
    <property type="nucleotide sequence ID" value="NZ_JBANRN010000010.1"/>
</dbReference>
<accession>A0ABV7EHB7</accession>
<dbReference type="GO" id="GO:0016874">
    <property type="term" value="F:ligase activity"/>
    <property type="evidence" value="ECO:0007669"/>
    <property type="project" value="UniProtKB-KW"/>
</dbReference>
<dbReference type="SUPFAM" id="SSF55144">
    <property type="entry name" value="LigT-like"/>
    <property type="match status" value="1"/>
</dbReference>
<keyword evidence="2" id="KW-1185">Reference proteome</keyword>
<comment type="caution">
    <text evidence="1">The sequence shown here is derived from an EMBL/GenBank/DDBJ whole genome shotgun (WGS) entry which is preliminary data.</text>
</comment>
<protein>
    <submittedName>
        <fullName evidence="1">2'-5' RNA ligase family protein</fullName>
    </submittedName>
</protein>
<sequence>MSPPLIVTATLPPDLYSWATQLRSEHYPAERNFLKAHVTLFHALPPFVESEAREVLARLAAHTPPVPARLERVMNLGGGTALSLSSPALLDLRDEIAERFTGLLTEQDSHAPRLHITVQNKVTNAEAKALQQWLAARMEPQAFTFRGLELHRYLGGPWEALGKWPFRGHGTGR</sequence>
<dbReference type="Pfam" id="PF13563">
    <property type="entry name" value="2_5_RNA_ligase2"/>
    <property type="match status" value="1"/>
</dbReference>
<organism evidence="1 2">
    <name type="scientific">Alteraurantiacibacter lauratis</name>
    <dbReference type="NCBI Taxonomy" id="2054627"/>
    <lineage>
        <taxon>Bacteria</taxon>
        <taxon>Pseudomonadati</taxon>
        <taxon>Pseudomonadota</taxon>
        <taxon>Alphaproteobacteria</taxon>
        <taxon>Sphingomonadales</taxon>
        <taxon>Erythrobacteraceae</taxon>
        <taxon>Alteraurantiacibacter</taxon>
    </lineage>
</organism>